<comment type="caution">
    <text evidence="1">The sequence shown here is derived from an EMBL/GenBank/DDBJ whole genome shotgun (WGS) entry which is preliminary data.</text>
</comment>
<dbReference type="AlphaFoldDB" id="A0AAV0F5T2"/>
<evidence type="ECO:0000313" key="2">
    <source>
        <dbReference type="Proteomes" id="UP001152523"/>
    </source>
</evidence>
<reference evidence="1" key="1">
    <citation type="submission" date="2022-07" db="EMBL/GenBank/DDBJ databases">
        <authorList>
            <person name="Macas J."/>
            <person name="Novak P."/>
            <person name="Neumann P."/>
        </authorList>
    </citation>
    <scope>NUCLEOTIDE SEQUENCE</scope>
</reference>
<evidence type="ECO:0000313" key="1">
    <source>
        <dbReference type="EMBL" id="CAH9130831.1"/>
    </source>
</evidence>
<gene>
    <name evidence="1" type="ORF">CEPIT_LOCUS30940</name>
</gene>
<name>A0AAV0F5T2_9ASTE</name>
<dbReference type="EMBL" id="CAMAPF010000963">
    <property type="protein sequence ID" value="CAH9130831.1"/>
    <property type="molecule type" value="Genomic_DNA"/>
</dbReference>
<accession>A0AAV0F5T2</accession>
<dbReference type="Proteomes" id="UP001152523">
    <property type="component" value="Unassembled WGS sequence"/>
</dbReference>
<proteinExistence type="predicted"/>
<protein>
    <submittedName>
        <fullName evidence="1">Uncharacterized protein</fullName>
    </submittedName>
</protein>
<keyword evidence="2" id="KW-1185">Reference proteome</keyword>
<sequence>MLGITTMSEEITLVDERIADEILYWCWVMKSWSAVSTVVEFVFIHITRDRPSPEPPPYQEECCGKNLLQYYFLFSSVSFSFSQSGFGLNVWIFGVILIHRVSDLFILDLNLSVSGLASQVALYEVTDSMSTPRVHD</sequence>
<organism evidence="1 2">
    <name type="scientific">Cuscuta epithymum</name>
    <dbReference type="NCBI Taxonomy" id="186058"/>
    <lineage>
        <taxon>Eukaryota</taxon>
        <taxon>Viridiplantae</taxon>
        <taxon>Streptophyta</taxon>
        <taxon>Embryophyta</taxon>
        <taxon>Tracheophyta</taxon>
        <taxon>Spermatophyta</taxon>
        <taxon>Magnoliopsida</taxon>
        <taxon>eudicotyledons</taxon>
        <taxon>Gunneridae</taxon>
        <taxon>Pentapetalae</taxon>
        <taxon>asterids</taxon>
        <taxon>lamiids</taxon>
        <taxon>Solanales</taxon>
        <taxon>Convolvulaceae</taxon>
        <taxon>Cuscuteae</taxon>
        <taxon>Cuscuta</taxon>
        <taxon>Cuscuta subgen. Cuscuta</taxon>
    </lineage>
</organism>